<organism evidence="1 2">
    <name type="scientific">Sphingomonas bacterium</name>
    <dbReference type="NCBI Taxonomy" id="1895847"/>
    <lineage>
        <taxon>Bacteria</taxon>
        <taxon>Pseudomonadati</taxon>
        <taxon>Pseudomonadota</taxon>
        <taxon>Alphaproteobacteria</taxon>
        <taxon>Sphingomonadales</taxon>
        <taxon>Sphingomonadaceae</taxon>
        <taxon>Sphingomonas</taxon>
    </lineage>
</organism>
<accession>A0A3D0W897</accession>
<evidence type="ECO:0000313" key="2">
    <source>
        <dbReference type="Proteomes" id="UP000262699"/>
    </source>
</evidence>
<comment type="caution">
    <text evidence="1">The sequence shown here is derived from an EMBL/GenBank/DDBJ whole genome shotgun (WGS) entry which is preliminary data.</text>
</comment>
<name>A0A3D0W897_9SPHN</name>
<dbReference type="AlphaFoldDB" id="A0A3D0W897"/>
<proteinExistence type="predicted"/>
<dbReference type="EMBL" id="DOYJ01000064">
    <property type="protein sequence ID" value="HCB74946.1"/>
    <property type="molecule type" value="Genomic_DNA"/>
</dbReference>
<gene>
    <name evidence="1" type="ORF">DEP91_02030</name>
</gene>
<evidence type="ECO:0000313" key="1">
    <source>
        <dbReference type="EMBL" id="HCB74946.1"/>
    </source>
</evidence>
<sequence length="277" mass="30531">MEARQVGSDVAARAWLALDREAVEEVSRRLEKLSRKSGPDFALPARVDMMAVLGTVIVGAEYLGFDIDRPGLHLEDELPSNIYGSNLALLLSSIERISAELPYHALGRPVIVECFRGDRPHEQLQFPPFDGAAGAVLARDMDLIAGGEYFCSFTPDDATKLAHSIVDDMRLFWNNSRRLAPEIEQVLAIGNRTVGHLRDVNVHAAIVEYNGGRSSKGYAVSIESSGWDHCFRQGLMAQRYTPTAYPPAELDARTCCARRWTISPPGYLRRSSSASIA</sequence>
<dbReference type="Proteomes" id="UP000262699">
    <property type="component" value="Unassembled WGS sequence"/>
</dbReference>
<reference evidence="1 2" key="1">
    <citation type="journal article" date="2018" name="Nat. Biotechnol.">
        <title>A standardized bacterial taxonomy based on genome phylogeny substantially revises the tree of life.</title>
        <authorList>
            <person name="Parks D.H."/>
            <person name="Chuvochina M."/>
            <person name="Waite D.W."/>
            <person name="Rinke C."/>
            <person name="Skarshewski A."/>
            <person name="Chaumeil P.A."/>
            <person name="Hugenholtz P."/>
        </authorList>
    </citation>
    <scope>NUCLEOTIDE SEQUENCE [LARGE SCALE GENOMIC DNA]</scope>
    <source>
        <strain evidence="1">UBA9015</strain>
    </source>
</reference>
<protein>
    <submittedName>
        <fullName evidence="1">Uncharacterized protein</fullName>
    </submittedName>
</protein>